<dbReference type="WBParaSite" id="RSKR_0000230200.1">
    <property type="protein sequence ID" value="RSKR_0000230200.1"/>
    <property type="gene ID" value="RSKR_0000230200"/>
</dbReference>
<sequence>MKKSKSTEVKVYSNYVFFKNKVLPTGDGNNNGDQDDVISNASRTYISEEGSAGREISFAFKATSDAYFGKHLVTESDNDSTSQSISMNENMNVSRHQYASYSSLSSRDFCFECKKLSSALSYSNRSISSIDNITRHVLDLYNDSFESQDSADRAELKLFYIRGFMYNSMAQSVNTY</sequence>
<dbReference type="Proteomes" id="UP000095286">
    <property type="component" value="Unplaced"/>
</dbReference>
<organism evidence="1 2">
    <name type="scientific">Rhabditophanes sp. KR3021</name>
    <dbReference type="NCBI Taxonomy" id="114890"/>
    <lineage>
        <taxon>Eukaryota</taxon>
        <taxon>Metazoa</taxon>
        <taxon>Ecdysozoa</taxon>
        <taxon>Nematoda</taxon>
        <taxon>Chromadorea</taxon>
        <taxon>Rhabditida</taxon>
        <taxon>Tylenchina</taxon>
        <taxon>Panagrolaimomorpha</taxon>
        <taxon>Strongyloidoidea</taxon>
        <taxon>Alloionematidae</taxon>
        <taxon>Rhabditophanes</taxon>
    </lineage>
</organism>
<name>A0AC35TNI5_9BILA</name>
<protein>
    <submittedName>
        <fullName evidence="2">Ovule protein</fullName>
    </submittedName>
</protein>
<accession>A0AC35TNI5</accession>
<evidence type="ECO:0000313" key="2">
    <source>
        <dbReference type="WBParaSite" id="RSKR_0000230200.1"/>
    </source>
</evidence>
<evidence type="ECO:0000313" key="1">
    <source>
        <dbReference type="Proteomes" id="UP000095286"/>
    </source>
</evidence>
<reference evidence="2" key="1">
    <citation type="submission" date="2016-11" db="UniProtKB">
        <authorList>
            <consortium name="WormBaseParasite"/>
        </authorList>
    </citation>
    <scope>IDENTIFICATION</scope>
    <source>
        <strain evidence="2">KR3021</strain>
    </source>
</reference>
<proteinExistence type="predicted"/>